<name>A0ABT9YA04_9FIRM</name>
<dbReference type="SUPFAM" id="SSF53850">
    <property type="entry name" value="Periplasmic binding protein-like II"/>
    <property type="match status" value="1"/>
</dbReference>
<protein>
    <submittedName>
        <fullName evidence="5">Peptide/nickel transport system substrate-binding protein</fullName>
    </submittedName>
</protein>
<dbReference type="InterPro" id="IPR000914">
    <property type="entry name" value="SBP_5_dom"/>
</dbReference>
<keyword evidence="2" id="KW-0813">Transport</keyword>
<dbReference type="PIRSF" id="PIRSF002741">
    <property type="entry name" value="MppA"/>
    <property type="match status" value="1"/>
</dbReference>
<proteinExistence type="inferred from homology"/>
<dbReference type="InterPro" id="IPR039424">
    <property type="entry name" value="SBP_5"/>
</dbReference>
<accession>A0ABT9YA04</accession>
<dbReference type="Pfam" id="PF00496">
    <property type="entry name" value="SBP_bac_5"/>
    <property type="match status" value="1"/>
</dbReference>
<dbReference type="CDD" id="cd00995">
    <property type="entry name" value="PBP2_NikA_DppA_OppA_like"/>
    <property type="match status" value="1"/>
</dbReference>
<comment type="similarity">
    <text evidence="1">Belongs to the bacterial solute-binding protein 5 family.</text>
</comment>
<evidence type="ECO:0000256" key="1">
    <source>
        <dbReference type="ARBA" id="ARBA00005695"/>
    </source>
</evidence>
<dbReference type="Proteomes" id="UP001239167">
    <property type="component" value="Unassembled WGS sequence"/>
</dbReference>
<comment type="caution">
    <text evidence="5">The sequence shown here is derived from an EMBL/GenBank/DDBJ whole genome shotgun (WGS) entry which is preliminary data.</text>
</comment>
<keyword evidence="3" id="KW-0732">Signal</keyword>
<sequence>MDTLKKSIFIIGCICITILICSCGKYYKPTETSSEASTVILAAGRHLAPGEKDGYYCSKILQVWEPLITDNELTGRPQSCLATSWEMRDNGKVWLFTLQKGVRFQDGTSFNADAVLKNFDRMKKGIKTSNFYLLNIDSFYPGLEKYEKFDDYTICLTFKQPNATQPYNMMNYGSAIYSPACFDDDGNFNGPAVGTGPFKITENNMNKYVKLERNDDYYGIPAKTKKIVVKNIPNAEVRYSALKSGEIMGVMDLDAITPVLAEELKKDNRFAVSVSKSMIIRFLLVNGTKFPFNDPRMRRAVSLAINRTALVQTLYAGYASPTVNILNYTSSYYKEIPVAYDLEKAKHLAAEVLQGKKYTMVYCINGADVTQKGEAELIAFWLSEIGLDIKIQSMEYSSMLSALRHGRYDLARSQQGMPNGDPYFIFHSFMMPQGNRNVSDHIGFYDEAASRYMQEVKYCVDEKKRKEIFDHLQDISVEQQPVIPLFNDVTIVAYDRRLHGYDAKPYGITLSAIEMDE</sequence>
<feature type="domain" description="Solute-binding protein family 5" evidence="4">
    <location>
        <begin position="77"/>
        <end position="434"/>
    </location>
</feature>
<dbReference type="PANTHER" id="PTHR30290">
    <property type="entry name" value="PERIPLASMIC BINDING COMPONENT OF ABC TRANSPORTER"/>
    <property type="match status" value="1"/>
</dbReference>
<keyword evidence="6" id="KW-1185">Reference proteome</keyword>
<evidence type="ECO:0000256" key="3">
    <source>
        <dbReference type="ARBA" id="ARBA00022729"/>
    </source>
</evidence>
<gene>
    <name evidence="5" type="ORF">J2S01_002399</name>
</gene>
<reference evidence="5 6" key="1">
    <citation type="submission" date="2023-07" db="EMBL/GenBank/DDBJ databases">
        <title>Genomic Encyclopedia of Type Strains, Phase IV (KMG-IV): sequencing the most valuable type-strain genomes for metagenomic binning, comparative biology and taxonomic classification.</title>
        <authorList>
            <person name="Goeker M."/>
        </authorList>
    </citation>
    <scope>NUCLEOTIDE SEQUENCE [LARGE SCALE GENOMIC DNA]</scope>
    <source>
        <strain evidence="5 6">DSM 16980</strain>
    </source>
</reference>
<dbReference type="PANTHER" id="PTHR30290:SF9">
    <property type="entry name" value="OLIGOPEPTIDE-BINDING PROTEIN APPA"/>
    <property type="match status" value="1"/>
</dbReference>
<dbReference type="PROSITE" id="PS51257">
    <property type="entry name" value="PROKAR_LIPOPROTEIN"/>
    <property type="match status" value="1"/>
</dbReference>
<organism evidence="5 6">
    <name type="scientific">Pectinatus haikarae</name>
    <dbReference type="NCBI Taxonomy" id="349096"/>
    <lineage>
        <taxon>Bacteria</taxon>
        <taxon>Bacillati</taxon>
        <taxon>Bacillota</taxon>
        <taxon>Negativicutes</taxon>
        <taxon>Selenomonadales</taxon>
        <taxon>Selenomonadaceae</taxon>
        <taxon>Pectinatus</taxon>
    </lineage>
</organism>
<evidence type="ECO:0000313" key="5">
    <source>
        <dbReference type="EMBL" id="MDQ0204667.1"/>
    </source>
</evidence>
<dbReference type="RefSeq" id="WP_307224975.1">
    <property type="nucleotide sequence ID" value="NZ_CP116940.1"/>
</dbReference>
<dbReference type="Gene3D" id="3.10.105.10">
    <property type="entry name" value="Dipeptide-binding Protein, Domain 3"/>
    <property type="match status" value="1"/>
</dbReference>
<evidence type="ECO:0000313" key="6">
    <source>
        <dbReference type="Proteomes" id="UP001239167"/>
    </source>
</evidence>
<evidence type="ECO:0000256" key="2">
    <source>
        <dbReference type="ARBA" id="ARBA00022448"/>
    </source>
</evidence>
<dbReference type="EMBL" id="JAUSUE010000019">
    <property type="protein sequence ID" value="MDQ0204667.1"/>
    <property type="molecule type" value="Genomic_DNA"/>
</dbReference>
<evidence type="ECO:0000259" key="4">
    <source>
        <dbReference type="Pfam" id="PF00496"/>
    </source>
</evidence>
<dbReference type="Gene3D" id="3.40.190.10">
    <property type="entry name" value="Periplasmic binding protein-like II"/>
    <property type="match status" value="1"/>
</dbReference>
<dbReference type="InterPro" id="IPR030678">
    <property type="entry name" value="Peptide/Ni-bd"/>
</dbReference>